<feature type="region of interest" description="Disordered" evidence="1">
    <location>
        <begin position="92"/>
        <end position="146"/>
    </location>
</feature>
<reference evidence="2 3" key="1">
    <citation type="submission" date="2017-09" db="EMBL/GenBank/DDBJ databases">
        <title>Depth-based differentiation of microbial function through sediment-hosted aquifers and enrichment of novel symbionts in the deep terrestrial subsurface.</title>
        <authorList>
            <person name="Probst A.J."/>
            <person name="Ladd B."/>
            <person name="Jarett J.K."/>
            <person name="Geller-Mcgrath D.E."/>
            <person name="Sieber C.M."/>
            <person name="Emerson J.B."/>
            <person name="Anantharaman K."/>
            <person name="Thomas B.C."/>
            <person name="Malmstrom R."/>
            <person name="Stieglmeier M."/>
            <person name="Klingl A."/>
            <person name="Woyke T."/>
            <person name="Ryan C.M."/>
            <person name="Banfield J.F."/>
        </authorList>
    </citation>
    <scope>NUCLEOTIDE SEQUENCE [LARGE SCALE GENOMIC DNA]</scope>
    <source>
        <strain evidence="2">CG15_BIG_FIL_POST_REV_8_21_14_020_45_12</strain>
    </source>
</reference>
<gene>
    <name evidence="2" type="ORF">COW24_03075</name>
</gene>
<feature type="compositionally biased region" description="Basic and acidic residues" evidence="1">
    <location>
        <begin position="235"/>
        <end position="244"/>
    </location>
</feature>
<protein>
    <submittedName>
        <fullName evidence="2">Uncharacterized protein</fullName>
    </submittedName>
</protein>
<evidence type="ECO:0000313" key="2">
    <source>
        <dbReference type="EMBL" id="PIW36915.1"/>
    </source>
</evidence>
<dbReference type="Proteomes" id="UP000230292">
    <property type="component" value="Unassembled WGS sequence"/>
</dbReference>
<comment type="caution">
    <text evidence="2">The sequence shown here is derived from an EMBL/GenBank/DDBJ whole genome shotgun (WGS) entry which is preliminary data.</text>
</comment>
<evidence type="ECO:0000256" key="1">
    <source>
        <dbReference type="SAM" id="MobiDB-lite"/>
    </source>
</evidence>
<proteinExistence type="predicted"/>
<dbReference type="AlphaFoldDB" id="A0A2M7H3V2"/>
<feature type="region of interest" description="Disordered" evidence="1">
    <location>
        <begin position="231"/>
        <end position="250"/>
    </location>
</feature>
<name>A0A2M7H3V2_9BACT</name>
<feature type="compositionally biased region" description="Basic and acidic residues" evidence="1">
    <location>
        <begin position="96"/>
        <end position="105"/>
    </location>
</feature>
<dbReference type="EMBL" id="PFGC01000037">
    <property type="protein sequence ID" value="PIW36915.1"/>
    <property type="molecule type" value="Genomic_DNA"/>
</dbReference>
<evidence type="ECO:0000313" key="3">
    <source>
        <dbReference type="Proteomes" id="UP000230292"/>
    </source>
</evidence>
<organism evidence="2 3">
    <name type="scientific">Candidatus Kerfeldbacteria bacterium CG15_BIG_FIL_POST_REV_8_21_14_020_45_12</name>
    <dbReference type="NCBI Taxonomy" id="2014247"/>
    <lineage>
        <taxon>Bacteria</taxon>
        <taxon>Candidatus Kerfeldiibacteriota</taxon>
    </lineage>
</organism>
<sequence length="258" mass="26573">MGRGERDLLRLCSGAGVVRAAPGTSRAEAAEELQQRLAAVGLVAEDVFDVEAGAEADEPHSDQRRTTRGGMAAVEDAVDGIFGCGELLELTADPGGVREHPDARGDATGGEQIGDPSEAQPSEQGEGPADLVVGDLPEIGRIDGDGHVGEVLVGDVGDDLSSRHRQAVCQAFVDRPHRYEHDLAASLGGVDRRGGQSITADAAMIGVEDGFSLDVLVEAEEGDATEAAVAGADQDDGHGGELSREQGTGLHVASRLQL</sequence>
<accession>A0A2M7H3V2</accession>